<dbReference type="Proteomes" id="UP000769528">
    <property type="component" value="Unassembled WGS sequence"/>
</dbReference>
<gene>
    <name evidence="3" type="ORF">WICMUC_000198</name>
</gene>
<dbReference type="Gene3D" id="1.10.287.370">
    <property type="match status" value="1"/>
</dbReference>
<proteinExistence type="inferred from homology"/>
<keyword evidence="4" id="KW-1185">Reference proteome</keyword>
<dbReference type="InterPro" id="IPR009053">
    <property type="entry name" value="Prefoldin"/>
</dbReference>
<comment type="caution">
    <text evidence="3">The sequence shown here is derived from an EMBL/GenBank/DDBJ whole genome shotgun (WGS) entry which is preliminary data.</text>
</comment>
<accession>A0A9P8TJ22</accession>
<dbReference type="InterPro" id="IPR002777">
    <property type="entry name" value="PFD_beta-like"/>
</dbReference>
<evidence type="ECO:0000313" key="4">
    <source>
        <dbReference type="Proteomes" id="UP000769528"/>
    </source>
</evidence>
<dbReference type="Pfam" id="PF01920">
    <property type="entry name" value="Prefoldin_2"/>
    <property type="match status" value="1"/>
</dbReference>
<dbReference type="GO" id="GO:0044183">
    <property type="term" value="F:protein folding chaperone"/>
    <property type="evidence" value="ECO:0007669"/>
    <property type="project" value="TreeGrafter"/>
</dbReference>
<evidence type="ECO:0008006" key="5">
    <source>
        <dbReference type="Google" id="ProtNLM"/>
    </source>
</evidence>
<comment type="similarity">
    <text evidence="1">Belongs to the prefoldin subunit beta family.</text>
</comment>
<organism evidence="3 4">
    <name type="scientific">Wickerhamomyces mucosus</name>
    <dbReference type="NCBI Taxonomy" id="1378264"/>
    <lineage>
        <taxon>Eukaryota</taxon>
        <taxon>Fungi</taxon>
        <taxon>Dikarya</taxon>
        <taxon>Ascomycota</taxon>
        <taxon>Saccharomycotina</taxon>
        <taxon>Saccharomycetes</taxon>
        <taxon>Phaffomycetales</taxon>
        <taxon>Wickerhamomycetaceae</taxon>
        <taxon>Wickerhamomyces</taxon>
    </lineage>
</organism>
<dbReference type="PANTHER" id="PTHR20903:SF0">
    <property type="entry name" value="PREFOLDIN SUBUNIT 1"/>
    <property type="match status" value="1"/>
</dbReference>
<protein>
    <recommendedName>
        <fullName evidence="5">Prefoldin subunit 1</fullName>
    </recommendedName>
</protein>
<dbReference type="GO" id="GO:0016272">
    <property type="term" value="C:prefoldin complex"/>
    <property type="evidence" value="ECO:0007669"/>
    <property type="project" value="InterPro"/>
</dbReference>
<dbReference type="OrthoDB" id="2015447at2759"/>
<reference evidence="3" key="1">
    <citation type="journal article" date="2021" name="Open Biol.">
        <title>Shared evolutionary footprints suggest mitochondrial oxidative damage underlies multiple complex I losses in fungi.</title>
        <authorList>
            <person name="Schikora-Tamarit M.A."/>
            <person name="Marcet-Houben M."/>
            <person name="Nosek J."/>
            <person name="Gabaldon T."/>
        </authorList>
    </citation>
    <scope>NUCLEOTIDE SEQUENCE</scope>
    <source>
        <strain evidence="3">CBS6341</strain>
    </source>
</reference>
<dbReference type="GO" id="GO:0005737">
    <property type="term" value="C:cytoplasm"/>
    <property type="evidence" value="ECO:0007669"/>
    <property type="project" value="TreeGrafter"/>
</dbReference>
<evidence type="ECO:0000256" key="1">
    <source>
        <dbReference type="ARBA" id="ARBA00008045"/>
    </source>
</evidence>
<evidence type="ECO:0000313" key="3">
    <source>
        <dbReference type="EMBL" id="KAH3680641.1"/>
    </source>
</evidence>
<dbReference type="PANTHER" id="PTHR20903">
    <property type="entry name" value="PREFOLDIN SUBUNIT 1-RELATED"/>
    <property type="match status" value="1"/>
</dbReference>
<reference evidence="3" key="2">
    <citation type="submission" date="2021-01" db="EMBL/GenBank/DDBJ databases">
        <authorList>
            <person name="Schikora-Tamarit M.A."/>
        </authorList>
    </citation>
    <scope>NUCLEOTIDE SEQUENCE</scope>
    <source>
        <strain evidence="3">CBS6341</strain>
    </source>
</reference>
<keyword evidence="2" id="KW-0143">Chaperone</keyword>
<dbReference type="EMBL" id="JAEUBF010000076">
    <property type="protein sequence ID" value="KAH3680641.1"/>
    <property type="molecule type" value="Genomic_DNA"/>
</dbReference>
<sequence>MSVSQAQLESLLIEMNSQLQKNQADLQMVQVQLDRHSTNSRIADLTIKELNDNGSENNTVWEGIGKMFLASNIKNYEERLNIDKKIIDDQVKALNIKKNYLTTSIEKTSKSMKAILSGKPLEE</sequence>
<dbReference type="SUPFAM" id="SSF46579">
    <property type="entry name" value="Prefoldin"/>
    <property type="match status" value="1"/>
</dbReference>
<name>A0A9P8TJ22_9ASCO</name>
<dbReference type="AlphaFoldDB" id="A0A9P8TJ22"/>
<dbReference type="GO" id="GO:0051082">
    <property type="term" value="F:unfolded protein binding"/>
    <property type="evidence" value="ECO:0007669"/>
    <property type="project" value="InterPro"/>
</dbReference>
<evidence type="ECO:0000256" key="2">
    <source>
        <dbReference type="ARBA" id="ARBA00023186"/>
    </source>
</evidence>